<name>A0ABT9ZEZ4_9BACI</name>
<gene>
    <name evidence="2" type="ORF">J2S19_002061</name>
</gene>
<protein>
    <submittedName>
        <fullName evidence="2">Ribosomal protein L37AE/L43A</fullName>
    </submittedName>
</protein>
<dbReference type="InterPro" id="IPR011528">
    <property type="entry name" value="NERD"/>
</dbReference>
<keyword evidence="2" id="KW-0687">Ribonucleoprotein</keyword>
<proteinExistence type="predicted"/>
<dbReference type="Proteomes" id="UP001234495">
    <property type="component" value="Unassembled WGS sequence"/>
</dbReference>
<organism evidence="2 3">
    <name type="scientific">Metabacillus malikii</name>
    <dbReference type="NCBI Taxonomy" id="1504265"/>
    <lineage>
        <taxon>Bacteria</taxon>
        <taxon>Bacillati</taxon>
        <taxon>Bacillota</taxon>
        <taxon>Bacilli</taxon>
        <taxon>Bacillales</taxon>
        <taxon>Bacillaceae</taxon>
        <taxon>Metabacillus</taxon>
    </lineage>
</organism>
<keyword evidence="2" id="KW-0689">Ribosomal protein</keyword>
<feature type="domain" description="NERD" evidence="1">
    <location>
        <begin position="41"/>
        <end position="157"/>
    </location>
</feature>
<keyword evidence="3" id="KW-1185">Reference proteome</keyword>
<accession>A0ABT9ZEZ4</accession>
<evidence type="ECO:0000313" key="2">
    <source>
        <dbReference type="EMBL" id="MDQ0230804.1"/>
    </source>
</evidence>
<evidence type="ECO:0000313" key="3">
    <source>
        <dbReference type="Proteomes" id="UP001234495"/>
    </source>
</evidence>
<dbReference type="PROSITE" id="PS50965">
    <property type="entry name" value="NERD"/>
    <property type="match status" value="1"/>
</dbReference>
<dbReference type="Pfam" id="PF08378">
    <property type="entry name" value="NERD"/>
    <property type="match status" value="1"/>
</dbReference>
<evidence type="ECO:0000259" key="1">
    <source>
        <dbReference type="PROSITE" id="PS50965"/>
    </source>
</evidence>
<dbReference type="RefSeq" id="WP_307340771.1">
    <property type="nucleotide sequence ID" value="NZ_JAUSUD010000008.1"/>
</dbReference>
<dbReference type="EMBL" id="JAUSUD010000008">
    <property type="protein sequence ID" value="MDQ0230804.1"/>
    <property type="molecule type" value="Genomic_DNA"/>
</dbReference>
<comment type="caution">
    <text evidence="2">The sequence shown here is derived from an EMBL/GenBank/DDBJ whole genome shotgun (WGS) entry which is preliminary data.</text>
</comment>
<dbReference type="GO" id="GO:0005840">
    <property type="term" value="C:ribosome"/>
    <property type="evidence" value="ECO:0007669"/>
    <property type="project" value="UniProtKB-KW"/>
</dbReference>
<reference evidence="2 3" key="1">
    <citation type="submission" date="2023-07" db="EMBL/GenBank/DDBJ databases">
        <title>Genomic Encyclopedia of Type Strains, Phase IV (KMG-IV): sequencing the most valuable type-strain genomes for metagenomic binning, comparative biology and taxonomic classification.</title>
        <authorList>
            <person name="Goeker M."/>
        </authorList>
    </citation>
    <scope>NUCLEOTIDE SEQUENCE [LARGE SCALE GENOMIC DNA]</scope>
    <source>
        <strain evidence="2 3">DSM 29005</strain>
    </source>
</reference>
<sequence>MISKERTIPLTILKLQALLRRLPVTHHKVPLLQENLAKQRSGYQGEKALDYPLSLLPEKDYYVLHDLRLEDGQHYFQIDTMILSCQFIIMIEVKNIAGSLYFDENFHQLIRTKDGIETAFPDPLIQLKRQERHLQNWLTTKGITNLPIISLVVISNEKTIIRTSANYKEANQKVIHANFLPIKIQQLEKKYKEKRETPKQLKKLSRLLIKNTFPLERSILKQYDITYDELIKGVFCPECEHKQMKRVYGNWLCPQCLCKDKHAHLAALDDYLLLNGRTITNQQMRDFLQIKSANLATRLAHSLTSKSEGTTRDRVYMLNKKDLTTN</sequence>